<organism evidence="2 3">
    <name type="scientific">Marinicrinis lubricantis</name>
    <dbReference type="NCBI Taxonomy" id="2086470"/>
    <lineage>
        <taxon>Bacteria</taxon>
        <taxon>Bacillati</taxon>
        <taxon>Bacillota</taxon>
        <taxon>Bacilli</taxon>
        <taxon>Bacillales</taxon>
        <taxon>Paenibacillaceae</taxon>
    </lineage>
</organism>
<dbReference type="SUPFAM" id="SSF55729">
    <property type="entry name" value="Acyl-CoA N-acyltransferases (Nat)"/>
    <property type="match status" value="1"/>
</dbReference>
<name>A0ABW1IHQ7_9BACL</name>
<proteinExistence type="predicted"/>
<reference evidence="3" key="1">
    <citation type="journal article" date="2019" name="Int. J. Syst. Evol. Microbiol.">
        <title>The Global Catalogue of Microorganisms (GCM) 10K type strain sequencing project: providing services to taxonomists for standard genome sequencing and annotation.</title>
        <authorList>
            <consortium name="The Broad Institute Genomics Platform"/>
            <consortium name="The Broad Institute Genome Sequencing Center for Infectious Disease"/>
            <person name="Wu L."/>
            <person name="Ma J."/>
        </authorList>
    </citation>
    <scope>NUCLEOTIDE SEQUENCE [LARGE SCALE GENOMIC DNA]</scope>
    <source>
        <strain evidence="3">CCM 8749</strain>
    </source>
</reference>
<keyword evidence="2" id="KW-0012">Acyltransferase</keyword>
<gene>
    <name evidence="2" type="ORF">ACFPXP_00410</name>
</gene>
<dbReference type="CDD" id="cd04301">
    <property type="entry name" value="NAT_SF"/>
    <property type="match status" value="1"/>
</dbReference>
<dbReference type="InterPro" id="IPR000182">
    <property type="entry name" value="GNAT_dom"/>
</dbReference>
<keyword evidence="3" id="KW-1185">Reference proteome</keyword>
<dbReference type="EC" id="2.3.1.-" evidence="2"/>
<dbReference type="Proteomes" id="UP001596250">
    <property type="component" value="Unassembled WGS sequence"/>
</dbReference>
<comment type="caution">
    <text evidence="2">The sequence shown here is derived from an EMBL/GenBank/DDBJ whole genome shotgun (WGS) entry which is preliminary data.</text>
</comment>
<sequence length="150" mass="17152">MRWLEAKREDVERWKKRWLHFIVRHGNRRITSEAIQWVIHLDPLELEAPGTRVLLALEDETLIGLCGVKEYGKSICFIVVHSDYRGQNIGRQLLRAQIKKLTRLECKVALDNSASLRMCHSAGMSAVGYYQGTKQQPIVHLKTKVGGMTG</sequence>
<evidence type="ECO:0000313" key="3">
    <source>
        <dbReference type="Proteomes" id="UP001596250"/>
    </source>
</evidence>
<protein>
    <submittedName>
        <fullName evidence="2">GNAT family N-acetyltransferase</fullName>
        <ecNumber evidence="2">2.3.1.-</ecNumber>
    </submittedName>
</protein>
<dbReference type="RefSeq" id="WP_379891364.1">
    <property type="nucleotide sequence ID" value="NZ_CBCSCT010000008.1"/>
</dbReference>
<dbReference type="PROSITE" id="PS51186">
    <property type="entry name" value="GNAT"/>
    <property type="match status" value="1"/>
</dbReference>
<dbReference type="EMBL" id="JBHSQV010000002">
    <property type="protein sequence ID" value="MFC5984969.1"/>
    <property type="molecule type" value="Genomic_DNA"/>
</dbReference>
<keyword evidence="2" id="KW-0808">Transferase</keyword>
<evidence type="ECO:0000313" key="2">
    <source>
        <dbReference type="EMBL" id="MFC5984969.1"/>
    </source>
</evidence>
<feature type="domain" description="N-acetyltransferase" evidence="1">
    <location>
        <begin position="1"/>
        <end position="145"/>
    </location>
</feature>
<dbReference type="GO" id="GO:0016746">
    <property type="term" value="F:acyltransferase activity"/>
    <property type="evidence" value="ECO:0007669"/>
    <property type="project" value="UniProtKB-KW"/>
</dbReference>
<dbReference type="Gene3D" id="3.40.630.30">
    <property type="match status" value="1"/>
</dbReference>
<dbReference type="Pfam" id="PF00583">
    <property type="entry name" value="Acetyltransf_1"/>
    <property type="match status" value="1"/>
</dbReference>
<evidence type="ECO:0000259" key="1">
    <source>
        <dbReference type="PROSITE" id="PS51186"/>
    </source>
</evidence>
<accession>A0ABW1IHQ7</accession>
<dbReference type="InterPro" id="IPR016181">
    <property type="entry name" value="Acyl_CoA_acyltransferase"/>
</dbReference>